<keyword evidence="2" id="KW-1185">Reference proteome</keyword>
<dbReference type="EMBL" id="CM007903">
    <property type="protein sequence ID" value="OTF98134.1"/>
    <property type="molecule type" value="Genomic_DNA"/>
</dbReference>
<evidence type="ECO:0000313" key="1">
    <source>
        <dbReference type="EMBL" id="OTF98134.1"/>
    </source>
</evidence>
<evidence type="ECO:0000313" key="2">
    <source>
        <dbReference type="Proteomes" id="UP000215914"/>
    </source>
</evidence>
<protein>
    <submittedName>
        <fullName evidence="1">Uncharacterized protein</fullName>
    </submittedName>
</protein>
<dbReference type="AlphaFoldDB" id="A0A251SH28"/>
<accession>A0A251SH28</accession>
<dbReference type="InParanoid" id="A0A251SH28"/>
<reference evidence="2" key="1">
    <citation type="journal article" date="2017" name="Nature">
        <title>The sunflower genome provides insights into oil metabolism, flowering and Asterid evolution.</title>
        <authorList>
            <person name="Badouin H."/>
            <person name="Gouzy J."/>
            <person name="Grassa C.J."/>
            <person name="Murat F."/>
            <person name="Staton S.E."/>
            <person name="Cottret L."/>
            <person name="Lelandais-Briere C."/>
            <person name="Owens G.L."/>
            <person name="Carrere S."/>
            <person name="Mayjonade B."/>
            <person name="Legrand L."/>
            <person name="Gill N."/>
            <person name="Kane N.C."/>
            <person name="Bowers J.E."/>
            <person name="Hubner S."/>
            <person name="Bellec A."/>
            <person name="Berard A."/>
            <person name="Berges H."/>
            <person name="Blanchet N."/>
            <person name="Boniface M.C."/>
            <person name="Brunel D."/>
            <person name="Catrice O."/>
            <person name="Chaidir N."/>
            <person name="Claudel C."/>
            <person name="Donnadieu C."/>
            <person name="Faraut T."/>
            <person name="Fievet G."/>
            <person name="Helmstetter N."/>
            <person name="King M."/>
            <person name="Knapp S.J."/>
            <person name="Lai Z."/>
            <person name="Le Paslier M.C."/>
            <person name="Lippi Y."/>
            <person name="Lorenzon L."/>
            <person name="Mandel J.R."/>
            <person name="Marage G."/>
            <person name="Marchand G."/>
            <person name="Marquand E."/>
            <person name="Bret-Mestries E."/>
            <person name="Morien E."/>
            <person name="Nambeesan S."/>
            <person name="Nguyen T."/>
            <person name="Pegot-Espagnet P."/>
            <person name="Pouilly N."/>
            <person name="Raftis F."/>
            <person name="Sallet E."/>
            <person name="Schiex T."/>
            <person name="Thomas J."/>
            <person name="Vandecasteele C."/>
            <person name="Vares D."/>
            <person name="Vear F."/>
            <person name="Vautrin S."/>
            <person name="Crespi M."/>
            <person name="Mangin B."/>
            <person name="Burke J.M."/>
            <person name="Salse J."/>
            <person name="Munos S."/>
            <person name="Vincourt P."/>
            <person name="Rieseberg L.H."/>
            <person name="Langlade N.B."/>
        </authorList>
    </citation>
    <scope>NUCLEOTIDE SEQUENCE [LARGE SCALE GENOMIC DNA]</scope>
    <source>
        <strain evidence="2">cv. SF193</strain>
    </source>
</reference>
<sequence>MFSFASSRTKIITLVHLNSPSLLVRYYKKSQRNHCEYTRSHFRFKHFGCNMYFIFKLHHT</sequence>
<proteinExistence type="predicted"/>
<gene>
    <name evidence="1" type="ORF">HannXRQ_Chr14g0442311</name>
</gene>
<dbReference type="Proteomes" id="UP000215914">
    <property type="component" value="Chromosome 14"/>
</dbReference>
<name>A0A251SH28_HELAN</name>
<organism evidence="1 2">
    <name type="scientific">Helianthus annuus</name>
    <name type="common">Common sunflower</name>
    <dbReference type="NCBI Taxonomy" id="4232"/>
    <lineage>
        <taxon>Eukaryota</taxon>
        <taxon>Viridiplantae</taxon>
        <taxon>Streptophyta</taxon>
        <taxon>Embryophyta</taxon>
        <taxon>Tracheophyta</taxon>
        <taxon>Spermatophyta</taxon>
        <taxon>Magnoliopsida</taxon>
        <taxon>eudicotyledons</taxon>
        <taxon>Gunneridae</taxon>
        <taxon>Pentapetalae</taxon>
        <taxon>asterids</taxon>
        <taxon>campanulids</taxon>
        <taxon>Asterales</taxon>
        <taxon>Asteraceae</taxon>
        <taxon>Asteroideae</taxon>
        <taxon>Heliantheae alliance</taxon>
        <taxon>Heliantheae</taxon>
        <taxon>Helianthus</taxon>
    </lineage>
</organism>